<dbReference type="EMBL" id="CASHTH010003945">
    <property type="protein sequence ID" value="CAI8051551.1"/>
    <property type="molecule type" value="Genomic_DNA"/>
</dbReference>
<dbReference type="InterPro" id="IPR028081">
    <property type="entry name" value="Leu-bd"/>
</dbReference>
<protein>
    <recommendedName>
        <fullName evidence="2">Leucine-binding protein domain-containing protein</fullName>
    </recommendedName>
</protein>
<keyword evidence="4" id="KW-1185">Reference proteome</keyword>
<proteinExistence type="predicted"/>
<dbReference type="AlphaFoldDB" id="A0AA35XGL1"/>
<accession>A0AA35XGL1</accession>
<dbReference type="InterPro" id="IPR028082">
    <property type="entry name" value="Peripla_BP_I"/>
</dbReference>
<dbReference type="InterPro" id="IPR051010">
    <property type="entry name" value="BCAA_transport"/>
</dbReference>
<sequence>MPAPYNSVGLAGRKVELLVYDETGGGTKQVTELRNKVQKEGVDVVVGYISSGSCAAIARVAEELRVLTLLTICGTPRIFEELVQEPKYLFRIINHSTGGNVGAARYVVRKLRGEAKDGYMGINQNYAWGQDAWRDFNLAMQTLAPELKPAKKQQFPKLFSGQYGTEISVLLRAKQKLVHSSLWGGDLEAFIAQGTARGLFKRKKFILTVGEITAHRLGNKFPKGQLARGPYGMYAAGIDTALNNWFQSEFRKAYKQPPSSPAYHYADGILAAKYAYDKAMKANGGKFPSTDQAVTSDRWGSAEWDAAKGEVVVKDVVEFKAECVNPPEGVNAADWVKGGMKGAKCD</sequence>
<dbReference type="SUPFAM" id="SSF53822">
    <property type="entry name" value="Periplasmic binding protein-like I"/>
    <property type="match status" value="1"/>
</dbReference>
<dbReference type="Proteomes" id="UP001174909">
    <property type="component" value="Unassembled WGS sequence"/>
</dbReference>
<evidence type="ECO:0000256" key="1">
    <source>
        <dbReference type="ARBA" id="ARBA00022729"/>
    </source>
</evidence>
<keyword evidence="1" id="KW-0732">Signal</keyword>
<evidence type="ECO:0000259" key="2">
    <source>
        <dbReference type="Pfam" id="PF13458"/>
    </source>
</evidence>
<feature type="domain" description="Leucine-binding protein" evidence="2">
    <location>
        <begin position="9"/>
        <end position="295"/>
    </location>
</feature>
<dbReference type="PANTHER" id="PTHR30483:SF37">
    <property type="entry name" value="ABC TRANSPORTER SUBSTRATE-BINDING PROTEIN"/>
    <property type="match status" value="1"/>
</dbReference>
<dbReference type="PANTHER" id="PTHR30483">
    <property type="entry name" value="LEUCINE-SPECIFIC-BINDING PROTEIN"/>
    <property type="match status" value="1"/>
</dbReference>
<name>A0AA35XGL1_GEOBA</name>
<organism evidence="3 4">
    <name type="scientific">Geodia barretti</name>
    <name type="common">Barrett's horny sponge</name>
    <dbReference type="NCBI Taxonomy" id="519541"/>
    <lineage>
        <taxon>Eukaryota</taxon>
        <taxon>Metazoa</taxon>
        <taxon>Porifera</taxon>
        <taxon>Demospongiae</taxon>
        <taxon>Heteroscleromorpha</taxon>
        <taxon>Tetractinellida</taxon>
        <taxon>Astrophorina</taxon>
        <taxon>Geodiidae</taxon>
        <taxon>Geodia</taxon>
    </lineage>
</organism>
<evidence type="ECO:0000313" key="3">
    <source>
        <dbReference type="EMBL" id="CAI8051551.1"/>
    </source>
</evidence>
<dbReference type="Pfam" id="PF13458">
    <property type="entry name" value="Peripla_BP_6"/>
    <property type="match status" value="1"/>
</dbReference>
<dbReference type="Gene3D" id="3.40.50.2300">
    <property type="match status" value="2"/>
</dbReference>
<comment type="caution">
    <text evidence="3">The sequence shown here is derived from an EMBL/GenBank/DDBJ whole genome shotgun (WGS) entry which is preliminary data.</text>
</comment>
<gene>
    <name evidence="3" type="ORF">GBAR_LOCUS28219</name>
</gene>
<evidence type="ECO:0000313" key="4">
    <source>
        <dbReference type="Proteomes" id="UP001174909"/>
    </source>
</evidence>
<reference evidence="3" key="1">
    <citation type="submission" date="2023-03" db="EMBL/GenBank/DDBJ databases">
        <authorList>
            <person name="Steffen K."/>
            <person name="Cardenas P."/>
        </authorList>
    </citation>
    <scope>NUCLEOTIDE SEQUENCE</scope>
</reference>